<proteinExistence type="predicted"/>
<organism evidence="2 3">
    <name type="scientific">Kibdelosporangium aridum</name>
    <dbReference type="NCBI Taxonomy" id="2030"/>
    <lineage>
        <taxon>Bacteria</taxon>
        <taxon>Bacillati</taxon>
        <taxon>Actinomycetota</taxon>
        <taxon>Actinomycetes</taxon>
        <taxon>Pseudonocardiales</taxon>
        <taxon>Pseudonocardiaceae</taxon>
        <taxon>Kibdelosporangium</taxon>
    </lineage>
</organism>
<dbReference type="EMBL" id="FWXV01000002">
    <property type="protein sequence ID" value="SMC85129.1"/>
    <property type="molecule type" value="Genomic_DNA"/>
</dbReference>
<name>A0A1Y5XBW4_KIBAR</name>
<feature type="region of interest" description="Disordered" evidence="1">
    <location>
        <begin position="103"/>
        <end position="124"/>
    </location>
</feature>
<dbReference type="AlphaFoldDB" id="A0A1Y5XBW4"/>
<protein>
    <submittedName>
        <fullName evidence="2">Uncharacterized protein</fullName>
    </submittedName>
</protein>
<gene>
    <name evidence="2" type="ORF">SAMN05661093_02023</name>
</gene>
<evidence type="ECO:0000313" key="3">
    <source>
        <dbReference type="Proteomes" id="UP000192674"/>
    </source>
</evidence>
<dbReference type="OrthoDB" id="3687578at2"/>
<evidence type="ECO:0000313" key="2">
    <source>
        <dbReference type="EMBL" id="SMC85129.1"/>
    </source>
</evidence>
<keyword evidence="3" id="KW-1185">Reference proteome</keyword>
<accession>A0A1Y5XBW4</accession>
<sequence>MTWIFASDRNFQPYDYTATKSQLLLRSGGVTRIDVLFRLVRVQKLCGWYAGLRIRHATEAERQRIEAETPKVVYDDEDVFFVVEEGTGFDYVVAGDVRWHEGPDPGVEAGHFADPDNVGSALRR</sequence>
<evidence type="ECO:0000256" key="1">
    <source>
        <dbReference type="SAM" id="MobiDB-lite"/>
    </source>
</evidence>
<reference evidence="2 3" key="1">
    <citation type="submission" date="2017-04" db="EMBL/GenBank/DDBJ databases">
        <authorList>
            <person name="Afonso C.L."/>
            <person name="Miller P.J."/>
            <person name="Scott M.A."/>
            <person name="Spackman E."/>
            <person name="Goraichik I."/>
            <person name="Dimitrov K.M."/>
            <person name="Suarez D.L."/>
            <person name="Swayne D.E."/>
        </authorList>
    </citation>
    <scope>NUCLEOTIDE SEQUENCE [LARGE SCALE GENOMIC DNA]</scope>
    <source>
        <strain evidence="2 3">DSM 43828</strain>
    </source>
</reference>
<dbReference type="Proteomes" id="UP000192674">
    <property type="component" value="Unassembled WGS sequence"/>
</dbReference>
<dbReference type="RefSeq" id="WP_084425757.1">
    <property type="nucleotide sequence ID" value="NZ_FWXV01000002.1"/>
</dbReference>